<reference evidence="6" key="1">
    <citation type="submission" date="2017-02" db="EMBL/GenBank/DDBJ databases">
        <authorList>
            <person name="Dridi B."/>
        </authorList>
    </citation>
    <scope>NUCLEOTIDE SEQUENCE [LARGE SCALE GENOMIC DNA]</scope>
    <source>
        <strain evidence="6">B Co 03.10</strain>
    </source>
</reference>
<dbReference type="InterPro" id="IPR036390">
    <property type="entry name" value="WH_DNA-bd_sf"/>
</dbReference>
<dbReference type="GO" id="GO:0043200">
    <property type="term" value="P:response to amino acid"/>
    <property type="evidence" value="ECO:0007669"/>
    <property type="project" value="TreeGrafter"/>
</dbReference>
<dbReference type="EMBL" id="FWFF01000017">
    <property type="protein sequence ID" value="SLM99316.1"/>
    <property type="molecule type" value="Genomic_DNA"/>
</dbReference>
<evidence type="ECO:0000313" key="6">
    <source>
        <dbReference type="Proteomes" id="UP000196581"/>
    </source>
</evidence>
<dbReference type="PANTHER" id="PTHR30154">
    <property type="entry name" value="LEUCINE-RESPONSIVE REGULATORY PROTEIN"/>
    <property type="match status" value="1"/>
</dbReference>
<name>A0A1X6XJI5_9MICO</name>
<dbReference type="Pfam" id="PF13412">
    <property type="entry name" value="HTH_24"/>
    <property type="match status" value="1"/>
</dbReference>
<dbReference type="InterPro" id="IPR000485">
    <property type="entry name" value="AsnC-type_HTH_dom"/>
</dbReference>
<dbReference type="RefSeq" id="WP_087008024.1">
    <property type="nucleotide sequence ID" value="NZ_FWFF01000017.1"/>
</dbReference>
<feature type="domain" description="HTH asnC-type" evidence="4">
    <location>
        <begin position="1"/>
        <end position="62"/>
    </location>
</feature>
<dbReference type="InterPro" id="IPR011008">
    <property type="entry name" value="Dimeric_a/b-barrel"/>
</dbReference>
<proteinExistence type="predicted"/>
<dbReference type="Gene3D" id="1.10.10.10">
    <property type="entry name" value="Winged helix-like DNA-binding domain superfamily/Winged helix DNA-binding domain"/>
    <property type="match status" value="1"/>
</dbReference>
<dbReference type="GO" id="GO:0005829">
    <property type="term" value="C:cytosol"/>
    <property type="evidence" value="ECO:0007669"/>
    <property type="project" value="TreeGrafter"/>
</dbReference>
<dbReference type="PRINTS" id="PR00033">
    <property type="entry name" value="HTHASNC"/>
</dbReference>
<dbReference type="SUPFAM" id="SSF54909">
    <property type="entry name" value="Dimeric alpha+beta barrel"/>
    <property type="match status" value="1"/>
</dbReference>
<dbReference type="GO" id="GO:0043565">
    <property type="term" value="F:sequence-specific DNA binding"/>
    <property type="evidence" value="ECO:0007669"/>
    <property type="project" value="InterPro"/>
</dbReference>
<keyword evidence="1" id="KW-0805">Transcription regulation</keyword>
<evidence type="ECO:0000313" key="5">
    <source>
        <dbReference type="EMBL" id="SLM99316.1"/>
    </source>
</evidence>
<protein>
    <submittedName>
        <fullName evidence="5">Transcriptional regulator, AsnC family</fullName>
    </submittedName>
</protein>
<dbReference type="Gene3D" id="3.30.70.920">
    <property type="match status" value="1"/>
</dbReference>
<keyword evidence="6" id="KW-1185">Reference proteome</keyword>
<dbReference type="PANTHER" id="PTHR30154:SF34">
    <property type="entry name" value="TRANSCRIPTIONAL REGULATOR AZLB"/>
    <property type="match status" value="1"/>
</dbReference>
<evidence type="ECO:0000256" key="1">
    <source>
        <dbReference type="ARBA" id="ARBA00023015"/>
    </source>
</evidence>
<dbReference type="Pfam" id="PF01037">
    <property type="entry name" value="AsnC_trans_reg"/>
    <property type="match status" value="1"/>
</dbReference>
<keyword evidence="3" id="KW-0804">Transcription</keyword>
<dbReference type="InterPro" id="IPR019888">
    <property type="entry name" value="Tscrpt_reg_AsnC-like"/>
</dbReference>
<dbReference type="InterPro" id="IPR036388">
    <property type="entry name" value="WH-like_DNA-bd_sf"/>
</dbReference>
<dbReference type="PROSITE" id="PS50956">
    <property type="entry name" value="HTH_ASNC_2"/>
    <property type="match status" value="1"/>
</dbReference>
<keyword evidence="2" id="KW-0238">DNA-binding</keyword>
<evidence type="ECO:0000256" key="3">
    <source>
        <dbReference type="ARBA" id="ARBA00023163"/>
    </source>
</evidence>
<evidence type="ECO:0000259" key="4">
    <source>
        <dbReference type="PROSITE" id="PS50956"/>
    </source>
</evidence>
<dbReference type="SUPFAM" id="SSF46785">
    <property type="entry name" value="Winged helix' DNA-binding domain"/>
    <property type="match status" value="1"/>
</dbReference>
<evidence type="ECO:0000256" key="2">
    <source>
        <dbReference type="ARBA" id="ARBA00023125"/>
    </source>
</evidence>
<dbReference type="AlphaFoldDB" id="A0A1X6XJI5"/>
<dbReference type="CDD" id="cd00090">
    <property type="entry name" value="HTH_ARSR"/>
    <property type="match status" value="1"/>
</dbReference>
<organism evidence="5 6">
    <name type="scientific">Brevibacterium yomogidense</name>
    <dbReference type="NCBI Taxonomy" id="946573"/>
    <lineage>
        <taxon>Bacteria</taxon>
        <taxon>Bacillati</taxon>
        <taxon>Actinomycetota</taxon>
        <taxon>Actinomycetes</taxon>
        <taxon>Micrococcales</taxon>
        <taxon>Brevibacteriaceae</taxon>
        <taxon>Brevibacterium</taxon>
    </lineage>
</organism>
<dbReference type="SMART" id="SM00344">
    <property type="entry name" value="HTH_ASNC"/>
    <property type="match status" value="1"/>
</dbReference>
<sequence length="149" mass="16539">MDAIDREILSLLQDDGRATMTQVAGKVGLSLSACHRRFRDLETSGVIQGFRAELDFEKLGKPFEALVFVTMEAGNHSAMTAFEEAAVQVPQIVQAQRLFGAPDYQLYVATESKQTYQELYDSTLSQLPGVRRMTSTLIMKTVVAHRAPL</sequence>
<gene>
    <name evidence="5" type="ORF">FM105_10795</name>
</gene>
<accession>A0A1X6XJI5</accession>
<dbReference type="Proteomes" id="UP000196581">
    <property type="component" value="Unassembled WGS sequence"/>
</dbReference>
<dbReference type="InterPro" id="IPR011991">
    <property type="entry name" value="ArsR-like_HTH"/>
</dbReference>
<dbReference type="InterPro" id="IPR019887">
    <property type="entry name" value="Tscrpt_reg_AsnC/Lrp_C"/>
</dbReference>